<dbReference type="VEuPathDB" id="ToxoDB:CSUI_004287"/>
<name>A0A2C6L1Q3_9APIC</name>
<proteinExistence type="predicted"/>
<evidence type="ECO:0000313" key="2">
    <source>
        <dbReference type="Proteomes" id="UP000221165"/>
    </source>
</evidence>
<organism evidence="1 2">
    <name type="scientific">Cystoisospora suis</name>
    <dbReference type="NCBI Taxonomy" id="483139"/>
    <lineage>
        <taxon>Eukaryota</taxon>
        <taxon>Sar</taxon>
        <taxon>Alveolata</taxon>
        <taxon>Apicomplexa</taxon>
        <taxon>Conoidasida</taxon>
        <taxon>Coccidia</taxon>
        <taxon>Eucoccidiorida</taxon>
        <taxon>Eimeriorina</taxon>
        <taxon>Sarcocystidae</taxon>
        <taxon>Cystoisospora</taxon>
    </lineage>
</organism>
<comment type="caution">
    <text evidence="1">The sequence shown here is derived from an EMBL/GenBank/DDBJ whole genome shotgun (WGS) entry which is preliminary data.</text>
</comment>
<dbReference type="GeneID" id="94427691"/>
<keyword evidence="2" id="KW-1185">Reference proteome</keyword>
<accession>A0A2C6L1Q3</accession>
<protein>
    <submittedName>
        <fullName evidence="1">Uncharacterized protein</fullName>
    </submittedName>
</protein>
<dbReference type="EMBL" id="MIGC01001973">
    <property type="protein sequence ID" value="PHJ21864.1"/>
    <property type="molecule type" value="Genomic_DNA"/>
</dbReference>
<reference evidence="1 2" key="1">
    <citation type="journal article" date="2017" name="Int. J. Parasitol.">
        <title>The genome of the protozoan parasite Cystoisospora suis and a reverse vaccinology approach to identify vaccine candidates.</title>
        <authorList>
            <person name="Palmieri N."/>
            <person name="Shrestha A."/>
            <person name="Ruttkowski B."/>
            <person name="Beck T."/>
            <person name="Vogl C."/>
            <person name="Tomley F."/>
            <person name="Blake D.P."/>
            <person name="Joachim A."/>
        </authorList>
    </citation>
    <scope>NUCLEOTIDE SEQUENCE [LARGE SCALE GENOMIC DNA]</scope>
    <source>
        <strain evidence="1 2">Wien I</strain>
    </source>
</reference>
<dbReference type="RefSeq" id="XP_067923543.1">
    <property type="nucleotide sequence ID" value="XM_068064480.1"/>
</dbReference>
<dbReference type="Proteomes" id="UP000221165">
    <property type="component" value="Unassembled WGS sequence"/>
</dbReference>
<gene>
    <name evidence="1" type="ORF">CSUI_004287</name>
</gene>
<sequence length="46" mass="5191">GRFCHRGRLLRCAACTTSSRGIYGPSRFLRSGLSLRSTQYEGLRSR</sequence>
<feature type="non-terminal residue" evidence="1">
    <location>
        <position position="1"/>
    </location>
</feature>
<evidence type="ECO:0000313" key="1">
    <source>
        <dbReference type="EMBL" id="PHJ21864.1"/>
    </source>
</evidence>
<dbReference type="AlphaFoldDB" id="A0A2C6L1Q3"/>